<dbReference type="CDD" id="cd18692">
    <property type="entry name" value="PIN_VapC-like"/>
    <property type="match status" value="1"/>
</dbReference>
<dbReference type="Proteomes" id="UP000575068">
    <property type="component" value="Unassembled WGS sequence"/>
</dbReference>
<protein>
    <submittedName>
        <fullName evidence="2">Putative nucleic acid-binding protein</fullName>
    </submittedName>
</protein>
<reference evidence="2 3" key="1">
    <citation type="submission" date="2020-08" db="EMBL/GenBank/DDBJ databases">
        <title>Genomic Encyclopedia of Type Strains, Phase IV (KMG-IV): sequencing the most valuable type-strain genomes for metagenomic binning, comparative biology and taxonomic classification.</title>
        <authorList>
            <person name="Goeker M."/>
        </authorList>
    </citation>
    <scope>NUCLEOTIDE SEQUENCE [LARGE SCALE GENOMIC DNA]</scope>
    <source>
        <strain evidence="2 3">DSM 7465</strain>
    </source>
</reference>
<comment type="caution">
    <text evidence="2">The sequence shown here is derived from an EMBL/GenBank/DDBJ whole genome shotgun (WGS) entry which is preliminary data.</text>
</comment>
<name>A0A840HQH8_9SPHN</name>
<dbReference type="Gene3D" id="3.40.50.1010">
    <property type="entry name" value="5'-nuclease"/>
    <property type="match status" value="1"/>
</dbReference>
<evidence type="ECO:0000313" key="2">
    <source>
        <dbReference type="EMBL" id="MBB4639826.1"/>
    </source>
</evidence>
<dbReference type="InterPro" id="IPR029060">
    <property type="entry name" value="PIN-like_dom_sf"/>
</dbReference>
<dbReference type="AlphaFoldDB" id="A0A840HQH8"/>
<accession>A0A840HQH8</accession>
<evidence type="ECO:0000313" key="3">
    <source>
        <dbReference type="Proteomes" id="UP000575068"/>
    </source>
</evidence>
<dbReference type="SUPFAM" id="SSF88723">
    <property type="entry name" value="PIN domain-like"/>
    <property type="match status" value="1"/>
</dbReference>
<feature type="domain" description="PIN" evidence="1">
    <location>
        <begin position="5"/>
        <end position="114"/>
    </location>
</feature>
<dbReference type="InterPro" id="IPR002716">
    <property type="entry name" value="PIN_dom"/>
</dbReference>
<proteinExistence type="predicted"/>
<dbReference type="Pfam" id="PF01850">
    <property type="entry name" value="PIN"/>
    <property type="match status" value="1"/>
</dbReference>
<keyword evidence="3" id="KW-1185">Reference proteome</keyword>
<dbReference type="RefSeq" id="WP_184473694.1">
    <property type="nucleotide sequence ID" value="NZ_JACHOV010000001.1"/>
</dbReference>
<gene>
    <name evidence="2" type="ORF">HNQ99_000106</name>
</gene>
<dbReference type="EMBL" id="JACHOV010000001">
    <property type="protein sequence ID" value="MBB4639826.1"/>
    <property type="molecule type" value="Genomic_DNA"/>
</dbReference>
<organism evidence="2 3">
    <name type="scientific">Rhizorhapis suberifaciens</name>
    <name type="common">corky root of lettuce</name>
    <dbReference type="NCBI Taxonomy" id="13656"/>
    <lineage>
        <taxon>Bacteria</taxon>
        <taxon>Pseudomonadati</taxon>
        <taxon>Pseudomonadota</taxon>
        <taxon>Alphaproteobacteria</taxon>
        <taxon>Sphingomonadales</taxon>
        <taxon>Sphingomonadaceae</taxon>
        <taxon>Rhizorhapis</taxon>
    </lineage>
</organism>
<sequence>MPGSFIDTNILIYLAGSDSGKAGKAETLLNAGGTISVQVLNELANVGRRKLGFSWDEVSAFLGALRELLNVVPMDEAVHDEGLRIAQRYGLSVYDGMIAGAALGAGCEILWSEDMHSGLVIDHKLEIRNPFA</sequence>
<evidence type="ECO:0000259" key="1">
    <source>
        <dbReference type="Pfam" id="PF01850"/>
    </source>
</evidence>